<evidence type="ECO:0000256" key="3">
    <source>
        <dbReference type="ARBA" id="ARBA00039441"/>
    </source>
</evidence>
<evidence type="ECO:0000313" key="6">
    <source>
        <dbReference type="EMBL" id="KAJ8938977.1"/>
    </source>
</evidence>
<name>A0AAV8XK85_9CUCU</name>
<evidence type="ECO:0000313" key="7">
    <source>
        <dbReference type="Proteomes" id="UP001162156"/>
    </source>
</evidence>
<dbReference type="GO" id="GO:0005762">
    <property type="term" value="C:mitochondrial large ribosomal subunit"/>
    <property type="evidence" value="ECO:0007669"/>
    <property type="project" value="TreeGrafter"/>
</dbReference>
<feature type="domain" description="Prokaryotic-type class I peptide chain release factors" evidence="5">
    <location>
        <begin position="76"/>
        <end position="92"/>
    </location>
</feature>
<dbReference type="InterPro" id="IPR000352">
    <property type="entry name" value="Pep_chain_release_fac_I"/>
</dbReference>
<dbReference type="SUPFAM" id="SSF110916">
    <property type="entry name" value="Peptidyl-tRNA hydrolase domain-like"/>
    <property type="match status" value="1"/>
</dbReference>
<accession>A0AAV8XK85</accession>
<dbReference type="GO" id="GO:0070126">
    <property type="term" value="P:mitochondrial translational termination"/>
    <property type="evidence" value="ECO:0007669"/>
    <property type="project" value="TreeGrafter"/>
</dbReference>
<dbReference type="PANTHER" id="PTHR11075:SF54">
    <property type="entry name" value="LARGE RIBOSOMAL SUBUNIT PROTEIN ML62"/>
    <property type="match status" value="1"/>
</dbReference>
<dbReference type="Pfam" id="PF00472">
    <property type="entry name" value="RF-1"/>
    <property type="match status" value="1"/>
</dbReference>
<protein>
    <recommendedName>
        <fullName evidence="3">Large ribosomal subunit protein mL62</fullName>
        <ecNumber evidence="1">3.1.1.29</ecNumber>
    </recommendedName>
    <alternativeName>
        <fullName evidence="4">Peptidyl-tRNA hydrolase ICT1, mitochondrial</fullName>
    </alternativeName>
</protein>
<gene>
    <name evidence="6" type="ORF">NQ314_011277</name>
</gene>
<dbReference type="EMBL" id="JANEYF010003130">
    <property type="protein sequence ID" value="KAJ8938977.1"/>
    <property type="molecule type" value="Genomic_DNA"/>
</dbReference>
<evidence type="ECO:0000256" key="2">
    <source>
        <dbReference type="ARBA" id="ARBA00038225"/>
    </source>
</evidence>
<dbReference type="AlphaFoldDB" id="A0AAV8XK85"/>
<dbReference type="PROSITE" id="PS00745">
    <property type="entry name" value="RF_PROK_I"/>
    <property type="match status" value="1"/>
</dbReference>
<dbReference type="InterPro" id="IPR052104">
    <property type="entry name" value="Mito_Release_Factor_mL62"/>
</dbReference>
<dbReference type="FunFam" id="3.30.160.20:FF:000046">
    <property type="entry name" value="Peptidyl-tRNA hydrolase ICT1"/>
    <property type="match status" value="1"/>
</dbReference>
<dbReference type="Gene3D" id="3.30.160.20">
    <property type="match status" value="1"/>
</dbReference>
<comment type="caution">
    <text evidence="6">The sequence shown here is derived from an EMBL/GenBank/DDBJ whole genome shotgun (WGS) entry which is preliminary data.</text>
</comment>
<sequence>MNTLKSLGIPTYNAVYNSLFPNLLKRTVAYKSALSLNNLYPNSSLKLTTLSLPPKHGNEKFSGYIPIEELDITFSRSSGPGGQNVNKVNTKVDVRFHLQSAKWLSDEIKEKLSEKLNSKVTKEGYLIYKSDLTRSQQLNLADCLEKIRSSVRECLIERAEPSPETTEKIRRKLERAAKERLLIKRQRSQLKNDRQAPQVVL</sequence>
<dbReference type="GO" id="GO:0004045">
    <property type="term" value="F:peptidyl-tRNA hydrolase activity"/>
    <property type="evidence" value="ECO:0007669"/>
    <property type="project" value="UniProtKB-EC"/>
</dbReference>
<dbReference type="Proteomes" id="UP001162156">
    <property type="component" value="Unassembled WGS sequence"/>
</dbReference>
<dbReference type="GO" id="GO:0016150">
    <property type="term" value="F:translation release factor activity, codon nonspecific"/>
    <property type="evidence" value="ECO:0007669"/>
    <property type="project" value="TreeGrafter"/>
</dbReference>
<dbReference type="EC" id="3.1.1.29" evidence="1"/>
<organism evidence="6 7">
    <name type="scientific">Rhamnusium bicolor</name>
    <dbReference type="NCBI Taxonomy" id="1586634"/>
    <lineage>
        <taxon>Eukaryota</taxon>
        <taxon>Metazoa</taxon>
        <taxon>Ecdysozoa</taxon>
        <taxon>Arthropoda</taxon>
        <taxon>Hexapoda</taxon>
        <taxon>Insecta</taxon>
        <taxon>Pterygota</taxon>
        <taxon>Neoptera</taxon>
        <taxon>Endopterygota</taxon>
        <taxon>Coleoptera</taxon>
        <taxon>Polyphaga</taxon>
        <taxon>Cucujiformia</taxon>
        <taxon>Chrysomeloidea</taxon>
        <taxon>Cerambycidae</taxon>
        <taxon>Lepturinae</taxon>
        <taxon>Rhagiini</taxon>
        <taxon>Rhamnusium</taxon>
    </lineage>
</organism>
<proteinExistence type="inferred from homology"/>
<keyword evidence="7" id="KW-1185">Reference proteome</keyword>
<dbReference type="PANTHER" id="PTHR11075">
    <property type="entry name" value="PEPTIDE CHAIN RELEASE FACTOR"/>
    <property type="match status" value="1"/>
</dbReference>
<evidence type="ECO:0000259" key="5">
    <source>
        <dbReference type="PROSITE" id="PS00745"/>
    </source>
</evidence>
<evidence type="ECO:0000256" key="4">
    <source>
        <dbReference type="ARBA" id="ARBA00041531"/>
    </source>
</evidence>
<evidence type="ECO:0000256" key="1">
    <source>
        <dbReference type="ARBA" id="ARBA00013260"/>
    </source>
</evidence>
<comment type="similarity">
    <text evidence="2">Belongs to the prokaryotic/mitochondrial release factor family. Mitochondrion-specific ribosomal protein mL62 subfamily.</text>
</comment>
<reference evidence="6" key="1">
    <citation type="journal article" date="2023" name="Insect Mol. Biol.">
        <title>Genome sequencing provides insights into the evolution of gene families encoding plant cell wall-degrading enzymes in longhorned beetles.</title>
        <authorList>
            <person name="Shin N.R."/>
            <person name="Okamura Y."/>
            <person name="Kirsch R."/>
            <person name="Pauchet Y."/>
        </authorList>
    </citation>
    <scope>NUCLEOTIDE SEQUENCE</scope>
    <source>
        <strain evidence="6">RBIC_L_NR</strain>
    </source>
</reference>